<dbReference type="InterPro" id="IPR050574">
    <property type="entry name" value="HPF/YfiA_ribosome-assoc"/>
</dbReference>
<protein>
    <recommendedName>
        <fullName evidence="3">Ribosome hibernation promoting factor</fullName>
        <shortName evidence="3">HPF</shortName>
    </recommendedName>
</protein>
<reference evidence="5 6" key="1">
    <citation type="submission" date="2019-08" db="EMBL/GenBank/DDBJ databases">
        <title>In-depth cultivation of the pig gut microbiome towards novel bacterial diversity and tailored functional studies.</title>
        <authorList>
            <person name="Wylensek D."/>
            <person name="Hitch T.C.A."/>
            <person name="Clavel T."/>
        </authorList>
    </citation>
    <scope>NUCLEOTIDE SEQUENCE [LARGE SCALE GENOMIC DNA]</scope>
    <source>
        <strain evidence="5 6">WB03_NA08</strain>
    </source>
</reference>
<keyword evidence="2 3" id="KW-0810">Translation regulation</keyword>
<gene>
    <name evidence="5" type="primary">raiA</name>
    <name evidence="3" type="synonym">hpf</name>
    <name evidence="5" type="ORF">FYJ24_03485</name>
</gene>
<dbReference type="Gene3D" id="3.30.160.100">
    <property type="entry name" value="Ribosome hibernation promotion factor-like"/>
    <property type="match status" value="1"/>
</dbReference>
<dbReference type="Pfam" id="PF02482">
    <property type="entry name" value="Ribosomal_S30AE"/>
    <property type="match status" value="1"/>
</dbReference>
<keyword evidence="1 3" id="KW-0963">Cytoplasm</keyword>
<dbReference type="Pfam" id="PF16321">
    <property type="entry name" value="Ribosom_S30AE_C"/>
    <property type="match status" value="1"/>
</dbReference>
<dbReference type="HAMAP" id="MF_00839">
    <property type="entry name" value="HPF"/>
    <property type="match status" value="1"/>
</dbReference>
<dbReference type="GO" id="GO:0022627">
    <property type="term" value="C:cytosolic small ribosomal subunit"/>
    <property type="evidence" value="ECO:0007669"/>
    <property type="project" value="TreeGrafter"/>
</dbReference>
<evidence type="ECO:0000256" key="3">
    <source>
        <dbReference type="HAMAP-Rule" id="MF_00839"/>
    </source>
</evidence>
<organism evidence="5 6">
    <name type="scientific">Scrofimicrobium canadense</name>
    <dbReference type="NCBI Taxonomy" id="2652290"/>
    <lineage>
        <taxon>Bacteria</taxon>
        <taxon>Bacillati</taxon>
        <taxon>Actinomycetota</taxon>
        <taxon>Actinomycetes</taxon>
        <taxon>Actinomycetales</taxon>
        <taxon>Actinomycetaceae</taxon>
        <taxon>Scrofimicrobium</taxon>
    </lineage>
</organism>
<dbReference type="Gene3D" id="3.30.505.50">
    <property type="entry name" value="Sigma 54 modulation/S30EA ribosomal protein, C-terminal domain"/>
    <property type="match status" value="1"/>
</dbReference>
<comment type="subcellular location">
    <subcellularLocation>
        <location evidence="3">Cytoplasm</location>
    </subcellularLocation>
</comment>
<comment type="subunit">
    <text evidence="3">Interacts with 100S ribosomes.</text>
</comment>
<dbReference type="AlphaFoldDB" id="A0A6N7VQ41"/>
<comment type="similarity">
    <text evidence="3">Belongs to the HPF/YfiA ribosome-associated protein family. Long HPF subfamily.</text>
</comment>
<dbReference type="FunFam" id="3.30.505.50:FF:000002">
    <property type="entry name" value="Ribosome hibernation promoting factor"/>
    <property type="match status" value="1"/>
</dbReference>
<dbReference type="InterPro" id="IPR003489">
    <property type="entry name" value="RHF/RaiA"/>
</dbReference>
<evidence type="ECO:0000256" key="2">
    <source>
        <dbReference type="ARBA" id="ARBA00022845"/>
    </source>
</evidence>
<dbReference type="InterPro" id="IPR034694">
    <property type="entry name" value="HPF_long/plastid"/>
</dbReference>
<dbReference type="PANTHER" id="PTHR33231">
    <property type="entry name" value="30S RIBOSOMAL PROTEIN"/>
    <property type="match status" value="1"/>
</dbReference>
<dbReference type="EMBL" id="VULO01000003">
    <property type="protein sequence ID" value="MSS83837.1"/>
    <property type="molecule type" value="Genomic_DNA"/>
</dbReference>
<accession>A0A6N7VQ41</accession>
<dbReference type="GO" id="GO:0043024">
    <property type="term" value="F:ribosomal small subunit binding"/>
    <property type="evidence" value="ECO:0007669"/>
    <property type="project" value="TreeGrafter"/>
</dbReference>
<feature type="domain" description="Sigma 54 modulation/S30EA ribosomal protein C-terminal" evidence="4">
    <location>
        <begin position="156"/>
        <end position="210"/>
    </location>
</feature>
<comment type="caution">
    <text evidence="5">The sequence shown here is derived from an EMBL/GenBank/DDBJ whole genome shotgun (WGS) entry which is preliminary data.</text>
</comment>
<dbReference type="CDD" id="cd00552">
    <property type="entry name" value="RaiA"/>
    <property type="match status" value="1"/>
</dbReference>
<evidence type="ECO:0000313" key="5">
    <source>
        <dbReference type="EMBL" id="MSS83837.1"/>
    </source>
</evidence>
<evidence type="ECO:0000259" key="4">
    <source>
        <dbReference type="Pfam" id="PF16321"/>
    </source>
</evidence>
<dbReference type="NCBIfam" id="TIGR00741">
    <property type="entry name" value="yfiA"/>
    <property type="match status" value="1"/>
</dbReference>
<sequence>MDIIVTGRFAEIHPDFRETVENKLSKVTQFYPRAQRVDVVLTHERNPRQADRSERIELTVYGKGPVIRAEAESSDRYAAVDIACGKLFERLRRLRDRSKDHRRYKVDPRSLEAELAASHGDVKDIASDLTEAEEYQLRSAADLAPGEVREEQVGDSPVIVRQKVHEAQPMTVDEALYQMELVGHPFFLFVDSETMQPCVAYHRRGWTYGVVRLNSKVEVA</sequence>
<evidence type="ECO:0000313" key="6">
    <source>
        <dbReference type="Proteomes" id="UP000470875"/>
    </source>
</evidence>
<name>A0A6N7VQ41_9ACTO</name>
<dbReference type="InterPro" id="IPR036567">
    <property type="entry name" value="RHF-like"/>
</dbReference>
<dbReference type="GO" id="GO:0045900">
    <property type="term" value="P:negative regulation of translational elongation"/>
    <property type="evidence" value="ECO:0007669"/>
    <property type="project" value="TreeGrafter"/>
</dbReference>
<dbReference type="SUPFAM" id="SSF69754">
    <property type="entry name" value="Ribosome binding protein Y (YfiA homologue)"/>
    <property type="match status" value="1"/>
</dbReference>
<proteinExistence type="inferred from homology"/>
<dbReference type="Proteomes" id="UP000470875">
    <property type="component" value="Unassembled WGS sequence"/>
</dbReference>
<dbReference type="RefSeq" id="WP_154543634.1">
    <property type="nucleotide sequence ID" value="NZ_VULO01000003.1"/>
</dbReference>
<evidence type="ECO:0000256" key="1">
    <source>
        <dbReference type="ARBA" id="ARBA00022490"/>
    </source>
</evidence>
<keyword evidence="6" id="KW-1185">Reference proteome</keyword>
<comment type="function">
    <text evidence="3">Required for dimerization of active 70S ribosomes into 100S ribosomes in stationary phase; 100S ribosomes are translationally inactive and sometimes present during exponential growth.</text>
</comment>
<dbReference type="InterPro" id="IPR032528">
    <property type="entry name" value="Ribosom_S30AE_C"/>
</dbReference>
<dbReference type="InterPro" id="IPR038416">
    <property type="entry name" value="Ribosom_S30AE_C_sf"/>
</dbReference>
<dbReference type="PANTHER" id="PTHR33231:SF1">
    <property type="entry name" value="30S RIBOSOMAL PROTEIN"/>
    <property type="match status" value="1"/>
</dbReference>